<dbReference type="Proteomes" id="UP000673691">
    <property type="component" value="Unassembled WGS sequence"/>
</dbReference>
<evidence type="ECO:0000313" key="3">
    <source>
        <dbReference type="Proteomes" id="UP000673691"/>
    </source>
</evidence>
<gene>
    <name evidence="2" type="ORF">BJ554DRAFT_7446</name>
</gene>
<feature type="region of interest" description="Disordered" evidence="1">
    <location>
        <begin position="59"/>
        <end position="85"/>
    </location>
</feature>
<proteinExistence type="predicted"/>
<name>A0A8H8A1T7_9FUNG</name>
<protein>
    <submittedName>
        <fullName evidence="2">Uncharacterized protein</fullName>
    </submittedName>
</protein>
<evidence type="ECO:0000256" key="1">
    <source>
        <dbReference type="SAM" id="MobiDB-lite"/>
    </source>
</evidence>
<comment type="caution">
    <text evidence="2">The sequence shown here is derived from an EMBL/GenBank/DDBJ whole genome shotgun (WGS) entry which is preliminary data.</text>
</comment>
<dbReference type="AlphaFoldDB" id="A0A8H8A1T7"/>
<dbReference type="OrthoDB" id="434092at2759"/>
<dbReference type="EMBL" id="JAEFCI010000580">
    <property type="protein sequence ID" value="KAG5463444.1"/>
    <property type="molecule type" value="Genomic_DNA"/>
</dbReference>
<feature type="compositionally biased region" description="Basic and acidic residues" evidence="1">
    <location>
        <begin position="61"/>
        <end position="70"/>
    </location>
</feature>
<feature type="region of interest" description="Disordered" evidence="1">
    <location>
        <begin position="303"/>
        <end position="322"/>
    </location>
</feature>
<sequence length="463" mass="52465">MSSLAAAPAAARAAAAAAAAAGRARTASRSAHSAVRKFHATCRGGSAFDRILALARGHRQNTPDDGKEQPPKSPPEPSTPEGSAVGLRWLPRLDGLGVTATAPTTALRPYPGEPVREELIATEEGKAQISSIDLKLTALDELSEEAALLRQERRNLLLPFRQQCEAEDVKRWKAEEAVQLSEPQTASGALQTGIEPTITCTLVALFGSHRVEREKNPAKPRIIYFWRHIPMGKIYVTDTQFLDYKQFHHQTSLKRFERIIRLRRDHWEPLLAVTGLPYAADVKRIIEQSLCPDKQVKQREGFRKLRENRGTRQAPGPKPPKAMIRATESLEFSKKSVTRLAKALRELQEDMGDLHTAGIRIWWSREADQRILLCAGVNTRKELLTSGKWPDLIQHCKLETDRSNIHIMNIHEDITYEVENRRRFFWRQKMVEPGELWYPKRDPGRKGWLARQWARKDVNSLYG</sequence>
<reference evidence="2 3" key="1">
    <citation type="journal article" name="Sci. Rep.">
        <title>Genome-scale phylogenetic analyses confirm Olpidium as the closest living zoosporic fungus to the non-flagellated, terrestrial fungi.</title>
        <authorList>
            <person name="Chang Y."/>
            <person name="Rochon D."/>
            <person name="Sekimoto S."/>
            <person name="Wang Y."/>
            <person name="Chovatia M."/>
            <person name="Sandor L."/>
            <person name="Salamov A."/>
            <person name="Grigoriev I.V."/>
            <person name="Stajich J.E."/>
            <person name="Spatafora J.W."/>
        </authorList>
    </citation>
    <scope>NUCLEOTIDE SEQUENCE [LARGE SCALE GENOMIC DNA]</scope>
    <source>
        <strain evidence="2">S191</strain>
    </source>
</reference>
<evidence type="ECO:0000313" key="2">
    <source>
        <dbReference type="EMBL" id="KAG5463444.1"/>
    </source>
</evidence>
<accession>A0A8H8A1T7</accession>
<keyword evidence="3" id="KW-1185">Reference proteome</keyword>
<organism evidence="2 3">
    <name type="scientific">Olpidium bornovanus</name>
    <dbReference type="NCBI Taxonomy" id="278681"/>
    <lineage>
        <taxon>Eukaryota</taxon>
        <taxon>Fungi</taxon>
        <taxon>Fungi incertae sedis</taxon>
        <taxon>Olpidiomycota</taxon>
        <taxon>Olpidiomycotina</taxon>
        <taxon>Olpidiomycetes</taxon>
        <taxon>Olpidiales</taxon>
        <taxon>Olpidiaceae</taxon>
        <taxon>Olpidium</taxon>
    </lineage>
</organism>